<keyword evidence="2" id="KW-1185">Reference proteome</keyword>
<organism evidence="1 2">
    <name type="scientific">Colletotrichum paranaense</name>
    <dbReference type="NCBI Taxonomy" id="1914294"/>
    <lineage>
        <taxon>Eukaryota</taxon>
        <taxon>Fungi</taxon>
        <taxon>Dikarya</taxon>
        <taxon>Ascomycota</taxon>
        <taxon>Pezizomycotina</taxon>
        <taxon>Sordariomycetes</taxon>
        <taxon>Hypocreomycetidae</taxon>
        <taxon>Glomerellales</taxon>
        <taxon>Glomerellaceae</taxon>
        <taxon>Colletotrichum</taxon>
        <taxon>Colletotrichum acutatum species complex</taxon>
    </lineage>
</organism>
<evidence type="ECO:0000313" key="1">
    <source>
        <dbReference type="EMBL" id="KAK1531637.1"/>
    </source>
</evidence>
<gene>
    <name evidence="1" type="ORF">CPAR01_11286</name>
</gene>
<proteinExistence type="predicted"/>
<sequence length="61" mass="6872">MNWRFASGVPGSRRHGRGKRADWTELRLLLFPRPRDGLCPMRPCTVLIEQAAGQVDPSTPL</sequence>
<accession>A0ABQ9SB79</accession>
<name>A0ABQ9SB79_9PEZI</name>
<comment type="caution">
    <text evidence="1">The sequence shown here is derived from an EMBL/GenBank/DDBJ whole genome shotgun (WGS) entry which is preliminary data.</text>
</comment>
<evidence type="ECO:0000313" key="2">
    <source>
        <dbReference type="Proteomes" id="UP001241169"/>
    </source>
</evidence>
<reference evidence="1 2" key="1">
    <citation type="submission" date="2016-10" db="EMBL/GenBank/DDBJ databases">
        <title>The genome sequence of Colletotrichum fioriniae PJ7.</title>
        <authorList>
            <person name="Baroncelli R."/>
        </authorList>
    </citation>
    <scope>NUCLEOTIDE SEQUENCE [LARGE SCALE GENOMIC DNA]</scope>
    <source>
        <strain evidence="1 2">IMI 384185</strain>
    </source>
</reference>
<dbReference type="Proteomes" id="UP001241169">
    <property type="component" value="Unassembled WGS sequence"/>
</dbReference>
<dbReference type="RefSeq" id="XP_060345893.1">
    <property type="nucleotide sequence ID" value="XM_060495545.1"/>
</dbReference>
<dbReference type="EMBL" id="MOPA01000009">
    <property type="protein sequence ID" value="KAK1531637.1"/>
    <property type="molecule type" value="Genomic_DNA"/>
</dbReference>
<protein>
    <submittedName>
        <fullName evidence="1">Uncharacterized protein</fullName>
    </submittedName>
</protein>
<dbReference type="GeneID" id="85379444"/>